<evidence type="ECO:0000256" key="5">
    <source>
        <dbReference type="ARBA" id="ARBA00023002"/>
    </source>
</evidence>
<dbReference type="InterPro" id="IPR006076">
    <property type="entry name" value="FAD-dep_OxRdtase"/>
</dbReference>
<proteinExistence type="inferred from homology"/>
<name>A0AAW2Z9Y4_9EUKA</name>
<feature type="domain" description="FAD dependent oxidoreductase" evidence="6">
    <location>
        <begin position="7"/>
        <end position="411"/>
    </location>
</feature>
<dbReference type="Gene3D" id="3.50.50.60">
    <property type="entry name" value="FAD/NAD(P)-binding domain"/>
    <property type="match status" value="1"/>
</dbReference>
<evidence type="ECO:0000256" key="2">
    <source>
        <dbReference type="ARBA" id="ARBA00010989"/>
    </source>
</evidence>
<dbReference type="Gene3D" id="3.30.9.10">
    <property type="entry name" value="D-Amino Acid Oxidase, subunit A, domain 2"/>
    <property type="match status" value="1"/>
</dbReference>
<comment type="similarity">
    <text evidence="2">Belongs to the MSOX/MTOX family.</text>
</comment>
<dbReference type="GO" id="GO:0050660">
    <property type="term" value="F:flavin adenine dinucleotide binding"/>
    <property type="evidence" value="ECO:0007669"/>
    <property type="project" value="InterPro"/>
</dbReference>
<gene>
    <name evidence="7" type="ORF">AKO1_001675</name>
</gene>
<comment type="cofactor">
    <cofactor evidence="1">
        <name>FAD</name>
        <dbReference type="ChEBI" id="CHEBI:57692"/>
    </cofactor>
</comment>
<keyword evidence="5" id="KW-0560">Oxidoreductase</keyword>
<evidence type="ECO:0000313" key="8">
    <source>
        <dbReference type="Proteomes" id="UP001431209"/>
    </source>
</evidence>
<dbReference type="Proteomes" id="UP001431209">
    <property type="component" value="Unassembled WGS sequence"/>
</dbReference>
<keyword evidence="3" id="KW-0285">Flavoprotein</keyword>
<sequence length="444" mass="50831">MQEECYDVVVVGMGVFGSATAHQLSQLKQTPRTLCLEQFNLSPKIHSHGSSHGNSRIIRFSYEEEIYSLMGIESLQQWRDVEKDSSTKLYVQTGGLDFGSESNEMMQKVIQVAKNNKLEHEVLNSKQLKERFPAFNTHSFQNDYIGLYQPDAGILDASECVYVLQQLALRNKNITMRDGQVVTKIVDVYINDVKLQRVFIQHGDQLYSVLANKVVLCVGSWTGPFLENAYPGVSLNLNIIQTSYGFWKVPEQFSDCYQIGKLPLWIHWGKYFDFMNPEDVVHVQEHSNDQELAYFGFPIYEKKNYIKAGIHYSLQSDDKLKDPTIGRNYTMPERKINIMKQYLTQNYAGMNYNDKTKDMPFDFDTCLYTTSDTGDFIIDVHPTNSNIVVCGACNGHAFKFAVMIGRMATELIRDPVRETFTLLNSKGIPREKFAIKHCVITSKL</sequence>
<organism evidence="7 8">
    <name type="scientific">Acrasis kona</name>
    <dbReference type="NCBI Taxonomy" id="1008807"/>
    <lineage>
        <taxon>Eukaryota</taxon>
        <taxon>Discoba</taxon>
        <taxon>Heterolobosea</taxon>
        <taxon>Tetramitia</taxon>
        <taxon>Eutetramitia</taxon>
        <taxon>Acrasidae</taxon>
        <taxon>Acrasis</taxon>
    </lineage>
</organism>
<dbReference type="PANTHER" id="PTHR10961">
    <property type="entry name" value="PEROXISOMAL SARCOSINE OXIDASE"/>
    <property type="match status" value="1"/>
</dbReference>
<protein>
    <submittedName>
        <fullName evidence="7">Peroxisomal sarcosine oxidase</fullName>
    </submittedName>
</protein>
<evidence type="ECO:0000256" key="4">
    <source>
        <dbReference type="ARBA" id="ARBA00022827"/>
    </source>
</evidence>
<evidence type="ECO:0000259" key="6">
    <source>
        <dbReference type="Pfam" id="PF01266"/>
    </source>
</evidence>
<dbReference type="InterPro" id="IPR036188">
    <property type="entry name" value="FAD/NAD-bd_sf"/>
</dbReference>
<dbReference type="EMBL" id="JAOPGA020001186">
    <property type="protein sequence ID" value="KAL0485926.1"/>
    <property type="molecule type" value="Genomic_DNA"/>
</dbReference>
<accession>A0AAW2Z9Y4</accession>
<dbReference type="SUPFAM" id="SSF51905">
    <property type="entry name" value="FAD/NAD(P)-binding domain"/>
    <property type="match status" value="1"/>
</dbReference>
<dbReference type="InterPro" id="IPR045170">
    <property type="entry name" value="MTOX"/>
</dbReference>
<reference evidence="7 8" key="1">
    <citation type="submission" date="2024-03" db="EMBL/GenBank/DDBJ databases">
        <title>The Acrasis kona genome and developmental transcriptomes reveal deep origins of eukaryotic multicellular pathways.</title>
        <authorList>
            <person name="Sheikh S."/>
            <person name="Fu C.-J."/>
            <person name="Brown M.W."/>
            <person name="Baldauf S.L."/>
        </authorList>
    </citation>
    <scope>NUCLEOTIDE SEQUENCE [LARGE SCALE GENOMIC DNA]</scope>
    <source>
        <strain evidence="7 8">ATCC MYA-3509</strain>
    </source>
</reference>
<dbReference type="Pfam" id="PF01266">
    <property type="entry name" value="DAO"/>
    <property type="match status" value="1"/>
</dbReference>
<keyword evidence="4" id="KW-0274">FAD</keyword>
<dbReference type="GO" id="GO:0008115">
    <property type="term" value="F:sarcosine oxidase activity"/>
    <property type="evidence" value="ECO:0007669"/>
    <property type="project" value="TreeGrafter"/>
</dbReference>
<evidence type="ECO:0000256" key="3">
    <source>
        <dbReference type="ARBA" id="ARBA00022630"/>
    </source>
</evidence>
<evidence type="ECO:0000256" key="1">
    <source>
        <dbReference type="ARBA" id="ARBA00001974"/>
    </source>
</evidence>
<dbReference type="AlphaFoldDB" id="A0AAW2Z9Y4"/>
<evidence type="ECO:0000313" key="7">
    <source>
        <dbReference type="EMBL" id="KAL0485926.1"/>
    </source>
</evidence>
<keyword evidence="8" id="KW-1185">Reference proteome</keyword>
<dbReference type="PANTHER" id="PTHR10961:SF7">
    <property type="entry name" value="FAD DEPENDENT OXIDOREDUCTASE DOMAIN-CONTAINING PROTEIN"/>
    <property type="match status" value="1"/>
</dbReference>
<comment type="caution">
    <text evidence="7">The sequence shown here is derived from an EMBL/GenBank/DDBJ whole genome shotgun (WGS) entry which is preliminary data.</text>
</comment>